<name>A0ABR3VGV3_9PEZI</name>
<keyword evidence="3" id="KW-1185">Reference proteome</keyword>
<comment type="caution">
    <text evidence="2">The sequence shown here is derived from an EMBL/GenBank/DDBJ whole genome shotgun (WGS) entry which is preliminary data.</text>
</comment>
<reference evidence="2 3" key="1">
    <citation type="journal article" date="2024" name="Commun. Biol.">
        <title>Comparative genomic analysis of thermophilic fungi reveals convergent evolutionary adaptations and gene losses.</title>
        <authorList>
            <person name="Steindorff A.S."/>
            <person name="Aguilar-Pontes M.V."/>
            <person name="Robinson A.J."/>
            <person name="Andreopoulos B."/>
            <person name="LaButti K."/>
            <person name="Kuo A."/>
            <person name="Mondo S."/>
            <person name="Riley R."/>
            <person name="Otillar R."/>
            <person name="Haridas S."/>
            <person name="Lipzen A."/>
            <person name="Grimwood J."/>
            <person name="Schmutz J."/>
            <person name="Clum A."/>
            <person name="Reid I.D."/>
            <person name="Moisan M.C."/>
            <person name="Butler G."/>
            <person name="Nguyen T.T.M."/>
            <person name="Dewar K."/>
            <person name="Conant G."/>
            <person name="Drula E."/>
            <person name="Henrissat B."/>
            <person name="Hansel C."/>
            <person name="Singer S."/>
            <person name="Hutchinson M.I."/>
            <person name="de Vries R.P."/>
            <person name="Natvig D.O."/>
            <person name="Powell A.J."/>
            <person name="Tsang A."/>
            <person name="Grigoriev I.V."/>
        </authorList>
    </citation>
    <scope>NUCLEOTIDE SEQUENCE [LARGE SCALE GENOMIC DNA]</scope>
    <source>
        <strain evidence="2 3">ATCC 24622</strain>
    </source>
</reference>
<accession>A0ABR3VGV3</accession>
<organism evidence="2 3">
    <name type="scientific">Phialemonium thermophilum</name>
    <dbReference type="NCBI Taxonomy" id="223376"/>
    <lineage>
        <taxon>Eukaryota</taxon>
        <taxon>Fungi</taxon>
        <taxon>Dikarya</taxon>
        <taxon>Ascomycota</taxon>
        <taxon>Pezizomycotina</taxon>
        <taxon>Sordariomycetes</taxon>
        <taxon>Sordariomycetidae</taxon>
        <taxon>Cephalothecales</taxon>
        <taxon>Cephalothecaceae</taxon>
        <taxon>Phialemonium</taxon>
    </lineage>
</organism>
<gene>
    <name evidence="2" type="ORF">VTK73DRAFT_3783</name>
</gene>
<proteinExistence type="predicted"/>
<evidence type="ECO:0000256" key="1">
    <source>
        <dbReference type="SAM" id="MobiDB-lite"/>
    </source>
</evidence>
<evidence type="ECO:0000313" key="3">
    <source>
        <dbReference type="Proteomes" id="UP001586593"/>
    </source>
</evidence>
<dbReference type="EMBL" id="JAZHXJ010002218">
    <property type="protein sequence ID" value="KAL1840331.1"/>
    <property type="molecule type" value="Genomic_DNA"/>
</dbReference>
<dbReference type="Proteomes" id="UP001586593">
    <property type="component" value="Unassembled WGS sequence"/>
</dbReference>
<protein>
    <submittedName>
        <fullName evidence="2">Uncharacterized protein</fullName>
    </submittedName>
</protein>
<evidence type="ECO:0000313" key="2">
    <source>
        <dbReference type="EMBL" id="KAL1840331.1"/>
    </source>
</evidence>
<feature type="region of interest" description="Disordered" evidence="1">
    <location>
        <begin position="1"/>
        <end position="21"/>
    </location>
</feature>
<sequence length="150" mass="16229">MPLTANGRPSPSKGVPLLSRPAFPPTSLPSLPEDAEVCTLYVYCPERVAATHLETEGAESLVMSFVAGQFYSGAGQKRCWHVLQVLPDSADGLDAHLQHRSHPLLRSSFRPAQQPQSNNHPRCIFRARLPSRSSASAIFGESSGAALLLR</sequence>